<keyword evidence="3" id="KW-1185">Reference proteome</keyword>
<protein>
    <submittedName>
        <fullName evidence="2">Uncharacterized protein</fullName>
    </submittedName>
</protein>
<dbReference type="EMBL" id="PNBA02000002">
    <property type="protein sequence ID" value="KAG6433917.1"/>
    <property type="molecule type" value="Genomic_DNA"/>
</dbReference>
<evidence type="ECO:0000313" key="3">
    <source>
        <dbReference type="Proteomes" id="UP000298416"/>
    </source>
</evidence>
<organism evidence="2">
    <name type="scientific">Salvia splendens</name>
    <name type="common">Scarlet sage</name>
    <dbReference type="NCBI Taxonomy" id="180675"/>
    <lineage>
        <taxon>Eukaryota</taxon>
        <taxon>Viridiplantae</taxon>
        <taxon>Streptophyta</taxon>
        <taxon>Embryophyta</taxon>
        <taxon>Tracheophyta</taxon>
        <taxon>Spermatophyta</taxon>
        <taxon>Magnoliopsida</taxon>
        <taxon>eudicotyledons</taxon>
        <taxon>Gunneridae</taxon>
        <taxon>Pentapetalae</taxon>
        <taxon>asterids</taxon>
        <taxon>lamiids</taxon>
        <taxon>Lamiales</taxon>
        <taxon>Lamiaceae</taxon>
        <taxon>Nepetoideae</taxon>
        <taxon>Mentheae</taxon>
        <taxon>Salviinae</taxon>
        <taxon>Salvia</taxon>
        <taxon>Salvia subgen. Calosphace</taxon>
        <taxon>core Calosphace</taxon>
    </lineage>
</organism>
<feature type="region of interest" description="Disordered" evidence="1">
    <location>
        <begin position="78"/>
        <end position="107"/>
    </location>
</feature>
<gene>
    <name evidence="2" type="ORF">SASPL_105536</name>
</gene>
<dbReference type="Proteomes" id="UP000298416">
    <property type="component" value="Unassembled WGS sequence"/>
</dbReference>
<evidence type="ECO:0000256" key="1">
    <source>
        <dbReference type="SAM" id="MobiDB-lite"/>
    </source>
</evidence>
<proteinExistence type="predicted"/>
<feature type="compositionally biased region" description="Basic residues" evidence="1">
    <location>
        <begin position="95"/>
        <end position="107"/>
    </location>
</feature>
<dbReference type="AlphaFoldDB" id="A0A8X9A9E3"/>
<reference evidence="2" key="1">
    <citation type="submission" date="2018-01" db="EMBL/GenBank/DDBJ databases">
        <authorList>
            <person name="Mao J.F."/>
        </authorList>
    </citation>
    <scope>NUCLEOTIDE SEQUENCE</scope>
    <source>
        <strain evidence="2">Huo1</strain>
        <tissue evidence="2">Leaf</tissue>
    </source>
</reference>
<sequence>MKVGLGQSKDNEEEEEVEGVKNKSLPISTLIELLQQKTGKEDIDVGKLRPTLFDVFGEDASAKVKKFMNFTFGKIKGGNGEEVQRSMHNSELATRKPKARKHQCKPSGHRNESYAWLCGSSANNYRAIRESCPSRAHMHDTRYVR</sequence>
<accession>A0A8X9A9E3</accession>
<feature type="region of interest" description="Disordered" evidence="1">
    <location>
        <begin position="1"/>
        <end position="21"/>
    </location>
</feature>
<evidence type="ECO:0000313" key="2">
    <source>
        <dbReference type="EMBL" id="KAG6433917.1"/>
    </source>
</evidence>
<reference evidence="2" key="2">
    <citation type="submission" date="2020-08" db="EMBL/GenBank/DDBJ databases">
        <title>Plant Genome Project.</title>
        <authorList>
            <person name="Zhang R.-G."/>
        </authorList>
    </citation>
    <scope>NUCLEOTIDE SEQUENCE</scope>
    <source>
        <strain evidence="2">Huo1</strain>
        <tissue evidence="2">Leaf</tissue>
    </source>
</reference>
<name>A0A8X9A9E3_SALSN</name>
<comment type="caution">
    <text evidence="2">The sequence shown here is derived from an EMBL/GenBank/DDBJ whole genome shotgun (WGS) entry which is preliminary data.</text>
</comment>